<keyword evidence="1" id="KW-1133">Transmembrane helix</keyword>
<keyword evidence="1" id="KW-0472">Membrane</keyword>
<accession>A0A8J3C060</accession>
<feature type="transmembrane region" description="Helical" evidence="1">
    <location>
        <begin position="65"/>
        <end position="86"/>
    </location>
</feature>
<evidence type="ECO:0008006" key="4">
    <source>
        <dbReference type="Google" id="ProtNLM"/>
    </source>
</evidence>
<dbReference type="EMBL" id="BMMX01000009">
    <property type="protein sequence ID" value="GGK91543.1"/>
    <property type="molecule type" value="Genomic_DNA"/>
</dbReference>
<proteinExistence type="predicted"/>
<protein>
    <recommendedName>
        <fullName evidence="4">DUF1616 domain-containing protein</fullName>
    </recommendedName>
</protein>
<reference evidence="2" key="2">
    <citation type="submission" date="2020-09" db="EMBL/GenBank/DDBJ databases">
        <authorList>
            <person name="Sun Q."/>
            <person name="Zhou Y."/>
        </authorList>
    </citation>
    <scope>NUCLEOTIDE SEQUENCE</scope>
    <source>
        <strain evidence="2">CGMCC 4.7299</strain>
    </source>
</reference>
<sequence>MSRPMNWLAARLLAVVTVLAAVAVLAAPQPLAVAGALLLGFALPGLALTEVLFRRQTMTAVERTVLAPALSLGVLVISGLVGNAAGMPLDRAWWAVSAAAVTLAALIVWTAVVRPVRLRRRPAAGTAEAETVQIPVVREAPSPQEAQRRADQQAELARRRLAEKQLALAQQRVRQAQAREQRRRVVREFLPLLLVLAVLGGAGWVSLRSAHESYHVTVTTLSAAPPGAPNGDGNRTLRLTADGLLAADGPYTLVVTGADGARVDRRTVPAGDGSWTGSLVVPADQRLTVTLYRSGDTTAYRTLFVAAS</sequence>
<gene>
    <name evidence="2" type="ORF">GCM10012284_26770</name>
</gene>
<dbReference type="RefSeq" id="WP_189079504.1">
    <property type="nucleotide sequence ID" value="NZ_BMMX01000009.1"/>
</dbReference>
<organism evidence="2 3">
    <name type="scientific">Mangrovihabitans endophyticus</name>
    <dbReference type="NCBI Taxonomy" id="1751298"/>
    <lineage>
        <taxon>Bacteria</taxon>
        <taxon>Bacillati</taxon>
        <taxon>Actinomycetota</taxon>
        <taxon>Actinomycetes</taxon>
        <taxon>Micromonosporales</taxon>
        <taxon>Micromonosporaceae</taxon>
        <taxon>Mangrovihabitans</taxon>
    </lineage>
</organism>
<name>A0A8J3C060_9ACTN</name>
<keyword evidence="1" id="KW-0812">Transmembrane</keyword>
<feature type="transmembrane region" description="Helical" evidence="1">
    <location>
        <begin position="189"/>
        <end position="207"/>
    </location>
</feature>
<feature type="transmembrane region" description="Helical" evidence="1">
    <location>
        <begin position="36"/>
        <end position="53"/>
    </location>
</feature>
<evidence type="ECO:0000256" key="1">
    <source>
        <dbReference type="SAM" id="Phobius"/>
    </source>
</evidence>
<evidence type="ECO:0000313" key="2">
    <source>
        <dbReference type="EMBL" id="GGK91543.1"/>
    </source>
</evidence>
<dbReference type="Proteomes" id="UP000656042">
    <property type="component" value="Unassembled WGS sequence"/>
</dbReference>
<comment type="caution">
    <text evidence="2">The sequence shown here is derived from an EMBL/GenBank/DDBJ whole genome shotgun (WGS) entry which is preliminary data.</text>
</comment>
<keyword evidence="3" id="KW-1185">Reference proteome</keyword>
<evidence type="ECO:0000313" key="3">
    <source>
        <dbReference type="Proteomes" id="UP000656042"/>
    </source>
</evidence>
<feature type="transmembrane region" description="Helical" evidence="1">
    <location>
        <begin position="92"/>
        <end position="112"/>
    </location>
</feature>
<dbReference type="AlphaFoldDB" id="A0A8J3C060"/>
<reference evidence="2" key="1">
    <citation type="journal article" date="2014" name="Int. J. Syst. Evol. Microbiol.">
        <title>Complete genome sequence of Corynebacterium casei LMG S-19264T (=DSM 44701T), isolated from a smear-ripened cheese.</title>
        <authorList>
            <consortium name="US DOE Joint Genome Institute (JGI-PGF)"/>
            <person name="Walter F."/>
            <person name="Albersmeier A."/>
            <person name="Kalinowski J."/>
            <person name="Ruckert C."/>
        </authorList>
    </citation>
    <scope>NUCLEOTIDE SEQUENCE</scope>
    <source>
        <strain evidence="2">CGMCC 4.7299</strain>
    </source>
</reference>